<keyword evidence="2" id="KW-1185">Reference proteome</keyword>
<dbReference type="GO" id="GO:0003824">
    <property type="term" value="F:catalytic activity"/>
    <property type="evidence" value="ECO:0007669"/>
    <property type="project" value="InterPro"/>
</dbReference>
<dbReference type="KEGG" id="clia:C3E79_07265"/>
<dbReference type="InterPro" id="IPR043132">
    <property type="entry name" value="BCAT-like_C"/>
</dbReference>
<dbReference type="RefSeq" id="WP_108404311.1">
    <property type="nucleotide sequence ID" value="NZ_CP026948.1"/>
</dbReference>
<accession>A0A2S0WF57</accession>
<dbReference type="Proteomes" id="UP000244754">
    <property type="component" value="Chromosome"/>
</dbReference>
<proteinExistence type="predicted"/>
<dbReference type="EMBL" id="CP026948">
    <property type="protein sequence ID" value="AWB84302.1"/>
    <property type="molecule type" value="Genomic_DNA"/>
</dbReference>
<dbReference type="OrthoDB" id="4570776at2"/>
<evidence type="ECO:0000313" key="1">
    <source>
        <dbReference type="EMBL" id="AWB84302.1"/>
    </source>
</evidence>
<dbReference type="InterPro" id="IPR036038">
    <property type="entry name" value="Aminotransferase-like"/>
</dbReference>
<dbReference type="AlphaFoldDB" id="A0A2S0WF57"/>
<dbReference type="Gene3D" id="3.20.10.10">
    <property type="entry name" value="D-amino Acid Aminotransferase, subunit A, domain 2"/>
    <property type="match status" value="1"/>
</dbReference>
<gene>
    <name evidence="1" type="ORF">C3E79_07265</name>
</gene>
<protein>
    <submittedName>
        <fullName evidence="1">Uncharacterized protein</fullName>
    </submittedName>
</protein>
<sequence>MSAYAWVGRWVPSSAPEVGFEAAESWRHRFGAARGLGLHRRRFEATVGPLPQGLWEGAIELCDPAADLFPRLSAACGRYFFELRPAPAARSSTALTLPPAGAADPRRFPRTKGPDLARLAEFRSEMLIDATHDVVLGHFAETTTGALVGWSDSTLVLPAGRHLPSTTQYLIAQRARRLGVRVAVGALGVRMPLWFLNAVHGVSPVARIITLSGNSYILPQRSDQNKWQRWWWSFP</sequence>
<reference evidence="2" key="1">
    <citation type="submission" date="2018-01" db="EMBL/GenBank/DDBJ databases">
        <authorList>
            <person name="Li J."/>
        </authorList>
    </citation>
    <scope>NUCLEOTIDE SEQUENCE [LARGE SCALE GENOMIC DNA]</scope>
    <source>
        <strain evidence="2">2184</strain>
    </source>
</reference>
<dbReference type="SUPFAM" id="SSF56752">
    <property type="entry name" value="D-aminoacid aminotransferase-like PLP-dependent enzymes"/>
    <property type="match status" value="1"/>
</dbReference>
<evidence type="ECO:0000313" key="2">
    <source>
        <dbReference type="Proteomes" id="UP000244754"/>
    </source>
</evidence>
<name>A0A2S0WF57_9CORY</name>
<organism evidence="1 2">
    <name type="scientific">Corynebacterium liangguodongii</name>
    <dbReference type="NCBI Taxonomy" id="2079535"/>
    <lineage>
        <taxon>Bacteria</taxon>
        <taxon>Bacillati</taxon>
        <taxon>Actinomycetota</taxon>
        <taxon>Actinomycetes</taxon>
        <taxon>Mycobacteriales</taxon>
        <taxon>Corynebacteriaceae</taxon>
        <taxon>Corynebacterium</taxon>
    </lineage>
</organism>